<evidence type="ECO:0000256" key="4">
    <source>
        <dbReference type="ARBA" id="ARBA00012564"/>
    </source>
</evidence>
<dbReference type="PANTHER" id="PTHR46322">
    <property type="entry name" value="PUROMYCIN-SENSITIVE AMINOPEPTIDASE"/>
    <property type="match status" value="1"/>
</dbReference>
<reference evidence="17 18" key="1">
    <citation type="submission" date="2013-03" db="EMBL/GenBank/DDBJ databases">
        <authorList>
            <person name="Le V."/>
        </authorList>
    </citation>
    <scope>NUCLEOTIDE SEQUENCE [LARGE SCALE GENOMIC DNA]</scope>
    <source>
        <strain evidence="17 18">BiD32</strain>
    </source>
</reference>
<dbReference type="AlphaFoldDB" id="N1MX83"/>
<name>N1MX83_9SPHN</name>
<dbReference type="GO" id="GO:0016285">
    <property type="term" value="F:alanyl aminopeptidase activity"/>
    <property type="evidence" value="ECO:0007669"/>
    <property type="project" value="UniProtKB-EC"/>
</dbReference>
<feature type="domain" description="Peptidase M1 membrane alanine aminopeptidase" evidence="13">
    <location>
        <begin position="236"/>
        <end position="448"/>
    </location>
</feature>
<dbReference type="Gene3D" id="2.60.40.1730">
    <property type="entry name" value="tricorn interacting facor f3 domain"/>
    <property type="match status" value="1"/>
</dbReference>
<dbReference type="InterPro" id="IPR038438">
    <property type="entry name" value="PepN_Ig-like_sf"/>
</dbReference>
<dbReference type="SUPFAM" id="SSF55486">
    <property type="entry name" value="Metalloproteases ('zincins'), catalytic domain"/>
    <property type="match status" value="1"/>
</dbReference>
<keyword evidence="10" id="KW-0862">Zinc</keyword>
<dbReference type="GO" id="GO:0008237">
    <property type="term" value="F:metallopeptidase activity"/>
    <property type="evidence" value="ECO:0007669"/>
    <property type="project" value="UniProtKB-UniRule"/>
</dbReference>
<comment type="caution">
    <text evidence="17">The sequence shown here is derived from an EMBL/GenBank/DDBJ whole genome shotgun (WGS) entry which is preliminary data.</text>
</comment>
<dbReference type="GO" id="GO:0008270">
    <property type="term" value="F:zinc ion binding"/>
    <property type="evidence" value="ECO:0007669"/>
    <property type="project" value="InterPro"/>
</dbReference>
<accession>N1MX83</accession>
<evidence type="ECO:0000256" key="5">
    <source>
        <dbReference type="ARBA" id="ARBA00015611"/>
    </source>
</evidence>
<dbReference type="SUPFAM" id="SSF63737">
    <property type="entry name" value="Leukotriene A4 hydrolase N-terminal domain"/>
    <property type="match status" value="1"/>
</dbReference>
<keyword evidence="7" id="KW-0645">Protease</keyword>
<dbReference type="InterPro" id="IPR001930">
    <property type="entry name" value="Peptidase_M1"/>
</dbReference>
<keyword evidence="6 17" id="KW-0031">Aminopeptidase</keyword>
<evidence type="ECO:0000259" key="16">
    <source>
        <dbReference type="Pfam" id="PF17900"/>
    </source>
</evidence>
<evidence type="ECO:0000313" key="17">
    <source>
        <dbReference type="EMBL" id="CCW19888.1"/>
    </source>
</evidence>
<dbReference type="InterPro" id="IPR035414">
    <property type="entry name" value="Peptidase_M1_pepN_Ig-like"/>
</dbReference>
<dbReference type="NCBIfam" id="TIGR02414">
    <property type="entry name" value="pepN_proteo"/>
    <property type="match status" value="1"/>
</dbReference>
<evidence type="ECO:0000256" key="2">
    <source>
        <dbReference type="ARBA" id="ARBA00001947"/>
    </source>
</evidence>
<organism evidence="17 18">
    <name type="scientific">Sphingobium indicum BiD32</name>
    <dbReference type="NCBI Taxonomy" id="1301087"/>
    <lineage>
        <taxon>Bacteria</taxon>
        <taxon>Pseudomonadati</taxon>
        <taxon>Pseudomonadota</taxon>
        <taxon>Alphaproteobacteria</taxon>
        <taxon>Sphingomonadales</taxon>
        <taxon>Sphingomonadaceae</taxon>
        <taxon>Sphingobium</taxon>
    </lineage>
</organism>
<keyword evidence="11" id="KW-0482">Metalloprotease</keyword>
<evidence type="ECO:0000256" key="9">
    <source>
        <dbReference type="ARBA" id="ARBA00022801"/>
    </source>
</evidence>
<dbReference type="GO" id="GO:0006508">
    <property type="term" value="P:proteolysis"/>
    <property type="evidence" value="ECO:0007669"/>
    <property type="project" value="UniProtKB-UniRule"/>
</dbReference>
<dbReference type="InterPro" id="IPR024601">
    <property type="entry name" value="Peptidase_M1_pepN_C"/>
</dbReference>
<feature type="domain" description="Peptidase M1 alanyl aminopeptidase C-terminal" evidence="15">
    <location>
        <begin position="551"/>
        <end position="867"/>
    </location>
</feature>
<evidence type="ECO:0000259" key="14">
    <source>
        <dbReference type="Pfam" id="PF11940"/>
    </source>
</evidence>
<dbReference type="FunFam" id="3.30.2010.30:FF:000002">
    <property type="entry name" value="Putative aminopeptidase N"/>
    <property type="match status" value="1"/>
</dbReference>
<dbReference type="Pfam" id="PF01433">
    <property type="entry name" value="Peptidase_M1"/>
    <property type="match status" value="1"/>
</dbReference>
<feature type="domain" description="Peptidase M1 alanyl aminopeptidase Ig-like fold" evidence="14">
    <location>
        <begin position="454"/>
        <end position="547"/>
    </location>
</feature>
<dbReference type="Gene3D" id="2.60.40.1840">
    <property type="match status" value="1"/>
</dbReference>
<dbReference type="InterPro" id="IPR014782">
    <property type="entry name" value="Peptidase_M1_dom"/>
</dbReference>
<dbReference type="MEROPS" id="M01.005"/>
<evidence type="ECO:0000256" key="10">
    <source>
        <dbReference type="ARBA" id="ARBA00022833"/>
    </source>
</evidence>
<comment type="similarity">
    <text evidence="3">Belongs to the peptidase M1 family.</text>
</comment>
<evidence type="ECO:0000256" key="3">
    <source>
        <dbReference type="ARBA" id="ARBA00010136"/>
    </source>
</evidence>
<dbReference type="InterPro" id="IPR027268">
    <property type="entry name" value="Peptidase_M4/M1_CTD_sf"/>
</dbReference>
<keyword evidence="8" id="KW-0479">Metal-binding</keyword>
<dbReference type="Gene3D" id="1.10.390.10">
    <property type="entry name" value="Neutral Protease Domain 2"/>
    <property type="match status" value="1"/>
</dbReference>
<dbReference type="Pfam" id="PF17432">
    <property type="entry name" value="DUF3458_C"/>
    <property type="match status" value="1"/>
</dbReference>
<dbReference type="PANTHER" id="PTHR46322:SF1">
    <property type="entry name" value="PUROMYCIN-SENSITIVE AMINOPEPTIDASE"/>
    <property type="match status" value="1"/>
</dbReference>
<proteinExistence type="inferred from homology"/>
<evidence type="ECO:0000256" key="12">
    <source>
        <dbReference type="NCBIfam" id="TIGR02414"/>
    </source>
</evidence>
<dbReference type="InterPro" id="IPR037144">
    <property type="entry name" value="Peptidase_M1_pepN_C_sf"/>
</dbReference>
<dbReference type="Proteomes" id="UP000013201">
    <property type="component" value="Unassembled WGS sequence"/>
</dbReference>
<dbReference type="EC" id="3.4.11.2" evidence="4 12"/>
<sequence>MGMADMQSSTTAPTIIRRSDYSPPDWLVPTIALDFLLDPALTSVRATLSVTRNGDHDRPLRLDGDGLVPLEVKVDGVLLAADDWHLEAGSLIVALTGAAHNIETLVELAPESNSKLMGLYASGGLLCTQCEAEGFRRITFFPDRPDVLSRYMVRLEADKARYPILLANGDPVEQGEAGDGRHWARWNDPFPKPCYLFALVAGDLACNADRFVTMSGRDVQLGIWVREADLPRTAHAMQALKDSMAWDERVYGREYDLDVFNIVAVADFNFGAMENKGLNIFNSRYILADPETATDIDYDGVEGVVAHEYFHNWSGNRVTCRDWFQLSLKEGFTVFRDQSFSADMGSHAVKRIEDVRILRAAQFQEDSGPLAHPIRPESYMEISNFYTATIYNKGAEIIRMMALMLGAERFRAGSDLYFDRHDGQAATCEDFVAAMEEGGEIDLRQFRRWYEQAGTPHVRALLDHDPATGTVELDLQQSIPPTPGQPDKQPMAIPLRVALFDPATGAHQGDQLLMLTQAQQSFRFQGFATPPILSINRGFSAPVIVETNRSQDDLAFLSARDDDPFARYEAMQQLMVNVLIGTIAEQLVDDGAVVAAVRNTITDPLLDPAFVAEAIRLPSEAYLGDQMGVVDPDAIHAAREALQQRIGAELEPLWRDIHSRTKANGFSLSSAAKGARKLRNAALHYLVASGAEDGPAIAFAQFHEADNMTERQAALATLANGTSAERDAAIDIFYNRYGHDALTLDKWFQTQAFALHPDTVDQVEELGRHKAFTLSNPNRVRSLYGAFAGNQWAFHHRSGKGYQLVADCIIALDPRNPQTAARLVPPLGRWKRFDAERAALMREQLQRILAQPGLSKDVTEQASKSLE</sequence>
<dbReference type="Pfam" id="PF11940">
    <property type="entry name" value="DUF3458"/>
    <property type="match status" value="1"/>
</dbReference>
<dbReference type="Gene3D" id="1.25.50.10">
    <property type="entry name" value="Peptidase M1, alanyl aminopeptidase, C-terminal domain"/>
    <property type="match status" value="1"/>
</dbReference>
<evidence type="ECO:0000256" key="6">
    <source>
        <dbReference type="ARBA" id="ARBA00022438"/>
    </source>
</evidence>
<feature type="domain" description="Aminopeptidase N-like N-terminal" evidence="16">
    <location>
        <begin position="113"/>
        <end position="196"/>
    </location>
</feature>
<keyword evidence="9 17" id="KW-0378">Hydrolase</keyword>
<dbReference type="InterPro" id="IPR012779">
    <property type="entry name" value="Peptidase_M1_pepN"/>
</dbReference>
<evidence type="ECO:0000256" key="8">
    <source>
        <dbReference type="ARBA" id="ARBA00022723"/>
    </source>
</evidence>
<reference evidence="18" key="2">
    <citation type="submission" date="2013-04" db="EMBL/GenBank/DDBJ databases">
        <title>Bisphenol A degrading Sphingobium sp. strain BiD32.</title>
        <authorList>
            <person name="Nielsen J.L."/>
            <person name="Zhou N.A."/>
            <person name="Kjeldal H."/>
        </authorList>
    </citation>
    <scope>NUCLEOTIDE SEQUENCE [LARGE SCALE GENOMIC DNA]</scope>
    <source>
        <strain evidence="18">BiD32</strain>
    </source>
</reference>
<evidence type="ECO:0000256" key="1">
    <source>
        <dbReference type="ARBA" id="ARBA00000098"/>
    </source>
</evidence>
<dbReference type="CDD" id="cd09600">
    <property type="entry name" value="M1_APN"/>
    <property type="match status" value="1"/>
</dbReference>
<dbReference type="PRINTS" id="PR00756">
    <property type="entry name" value="ALADIPTASE"/>
</dbReference>
<comment type="cofactor">
    <cofactor evidence="2">
        <name>Zn(2+)</name>
        <dbReference type="ChEBI" id="CHEBI:29105"/>
    </cofactor>
</comment>
<dbReference type="InterPro" id="IPR045357">
    <property type="entry name" value="Aminopeptidase_N-like_N"/>
</dbReference>
<gene>
    <name evidence="17" type="ORF">EBBID32_42580</name>
</gene>
<comment type="catalytic activity">
    <reaction evidence="1">
        <text>Release of an N-terminal amino acid, Xaa-|-Yaa- from a peptide, amide or arylamide. Xaa is preferably Ala, but may be most amino acids including Pro (slow action). When a terminal hydrophobic residue is followed by a prolyl residue, the two may be released as an intact Xaa-Pro dipeptide.</text>
        <dbReference type="EC" id="3.4.11.2"/>
    </reaction>
</comment>
<keyword evidence="18" id="KW-1185">Reference proteome</keyword>
<evidence type="ECO:0000256" key="11">
    <source>
        <dbReference type="ARBA" id="ARBA00023049"/>
    </source>
</evidence>
<dbReference type="Gene3D" id="3.30.2010.30">
    <property type="match status" value="1"/>
</dbReference>
<protein>
    <recommendedName>
        <fullName evidence="5 12">Aminopeptidase N</fullName>
        <ecNumber evidence="4 12">3.4.11.2</ecNumber>
    </recommendedName>
</protein>
<dbReference type="Pfam" id="PF17900">
    <property type="entry name" value="Peptidase_M1_N"/>
    <property type="match status" value="1"/>
</dbReference>
<evidence type="ECO:0000259" key="15">
    <source>
        <dbReference type="Pfam" id="PF17432"/>
    </source>
</evidence>
<dbReference type="EMBL" id="CAVK010000237">
    <property type="protein sequence ID" value="CCW19888.1"/>
    <property type="molecule type" value="Genomic_DNA"/>
</dbReference>
<evidence type="ECO:0000313" key="18">
    <source>
        <dbReference type="Proteomes" id="UP000013201"/>
    </source>
</evidence>
<evidence type="ECO:0000256" key="7">
    <source>
        <dbReference type="ARBA" id="ARBA00022670"/>
    </source>
</evidence>
<evidence type="ECO:0000259" key="13">
    <source>
        <dbReference type="Pfam" id="PF01433"/>
    </source>
</evidence>
<dbReference type="InterPro" id="IPR042097">
    <property type="entry name" value="Aminopeptidase_N-like_N_sf"/>
</dbReference>